<evidence type="ECO:0000313" key="3">
    <source>
        <dbReference type="Proteomes" id="UP000298860"/>
    </source>
</evidence>
<protein>
    <submittedName>
        <fullName evidence="2">Uncharacterized protein</fullName>
    </submittedName>
</protein>
<evidence type="ECO:0000313" key="2">
    <source>
        <dbReference type="EMBL" id="GDY33968.1"/>
    </source>
</evidence>
<dbReference type="EMBL" id="BJFL01000071">
    <property type="protein sequence ID" value="GDY33968.1"/>
    <property type="molecule type" value="Genomic_DNA"/>
</dbReference>
<name>A0A4D4JH52_9PSEU</name>
<keyword evidence="3" id="KW-1185">Reference proteome</keyword>
<feature type="region of interest" description="Disordered" evidence="1">
    <location>
        <begin position="1"/>
        <end position="28"/>
    </location>
</feature>
<dbReference type="Proteomes" id="UP000298860">
    <property type="component" value="Unassembled WGS sequence"/>
</dbReference>
<accession>A0A4D4JH52</accession>
<dbReference type="RefSeq" id="WP_137816865.1">
    <property type="nucleotide sequence ID" value="NZ_BJFL01000071.1"/>
</dbReference>
<gene>
    <name evidence="2" type="ORF">GTS_56010</name>
</gene>
<reference evidence="3" key="1">
    <citation type="submission" date="2019-04" db="EMBL/GenBank/DDBJ databases">
        <title>Draft genome sequence of Pseudonocardiaceae bacterium SL3-2-4.</title>
        <authorList>
            <person name="Ningsih F."/>
            <person name="Yokota A."/>
            <person name="Sakai Y."/>
            <person name="Nanatani K."/>
            <person name="Yabe S."/>
            <person name="Oetari A."/>
            <person name="Sjamsuridzal W."/>
        </authorList>
    </citation>
    <scope>NUCLEOTIDE SEQUENCE [LARGE SCALE GENOMIC DNA]</scope>
    <source>
        <strain evidence="3">SL3-2-4</strain>
    </source>
</reference>
<sequence length="131" mass="14213">MGGTYCRGLREEPSAAGIPGTSSRPNRSVEVGGIIFDHEESIDPHNRDCAAPEFTTYLRTLPEAKAGLIKAARLEGAEANFSPQRLELLRVQSVHQRRDQPNRVLGDVEEDHGHGHTGRAGGANRAEQHPG</sequence>
<evidence type="ECO:0000256" key="1">
    <source>
        <dbReference type="SAM" id="MobiDB-lite"/>
    </source>
</evidence>
<organism evidence="2 3">
    <name type="scientific">Gandjariella thermophila</name>
    <dbReference type="NCBI Taxonomy" id="1931992"/>
    <lineage>
        <taxon>Bacteria</taxon>
        <taxon>Bacillati</taxon>
        <taxon>Actinomycetota</taxon>
        <taxon>Actinomycetes</taxon>
        <taxon>Pseudonocardiales</taxon>
        <taxon>Pseudonocardiaceae</taxon>
        <taxon>Gandjariella</taxon>
    </lineage>
</organism>
<dbReference type="AlphaFoldDB" id="A0A4D4JH52"/>
<feature type="region of interest" description="Disordered" evidence="1">
    <location>
        <begin position="95"/>
        <end position="131"/>
    </location>
</feature>
<proteinExistence type="predicted"/>
<comment type="caution">
    <text evidence="2">The sequence shown here is derived from an EMBL/GenBank/DDBJ whole genome shotgun (WGS) entry which is preliminary data.</text>
</comment>